<reference evidence="1 2" key="1">
    <citation type="submission" date="2016-02" db="EMBL/GenBank/DDBJ databases">
        <title>Complete Genome Sequence of Weissella jogaejeotgali FOL01.</title>
        <authorList>
            <person name="Lee J.-H."/>
            <person name="Ku H.-J."/>
        </authorList>
    </citation>
    <scope>NUCLEOTIDE SEQUENCE [LARGE SCALE GENOMIC DNA]</scope>
    <source>
        <strain evidence="1 2">FOL01</strain>
    </source>
</reference>
<dbReference type="STRING" id="1631871.FOL01_0149"/>
<organism evidence="1 2">
    <name type="scientific">Weissella jogaejeotgali</name>
    <dbReference type="NCBI Taxonomy" id="1631871"/>
    <lineage>
        <taxon>Bacteria</taxon>
        <taxon>Bacillati</taxon>
        <taxon>Bacillota</taxon>
        <taxon>Bacilli</taxon>
        <taxon>Lactobacillales</taxon>
        <taxon>Lactobacillaceae</taxon>
        <taxon>Weissella</taxon>
    </lineage>
</organism>
<dbReference type="OrthoDB" id="1955612at2"/>
<name>A0A1L6R929_9LACO</name>
<accession>A0A1L6R929</accession>
<evidence type="ECO:0000313" key="1">
    <source>
        <dbReference type="EMBL" id="APS41008.1"/>
    </source>
</evidence>
<sequence>MKYTKTTADQINWLASTHLQSFTESADAEYVSGAVFKKDNVAIGLVLNDVKGSTDDPMPAAVMVEGWVLEDRLPAALSADDKTALKAIGIKFRGDVPAAATASSEG</sequence>
<gene>
    <name evidence="1" type="ORF">FOL01_0149</name>
</gene>
<keyword evidence="2" id="KW-1185">Reference proteome</keyword>
<proteinExistence type="predicted"/>
<protein>
    <recommendedName>
        <fullName evidence="3">Phage protein</fullName>
    </recommendedName>
</protein>
<evidence type="ECO:0008006" key="3">
    <source>
        <dbReference type="Google" id="ProtNLM"/>
    </source>
</evidence>
<dbReference type="RefSeq" id="WP_075268862.1">
    <property type="nucleotide sequence ID" value="NZ_CP014332.1"/>
</dbReference>
<dbReference type="Proteomes" id="UP000185473">
    <property type="component" value="Chromosome"/>
</dbReference>
<dbReference type="KEGG" id="wjo:FOL01_0149"/>
<dbReference type="AlphaFoldDB" id="A0A1L6R929"/>
<dbReference type="EMBL" id="CP014332">
    <property type="protein sequence ID" value="APS41008.1"/>
    <property type="molecule type" value="Genomic_DNA"/>
</dbReference>
<evidence type="ECO:0000313" key="2">
    <source>
        <dbReference type="Proteomes" id="UP000185473"/>
    </source>
</evidence>